<name>A0ABS1PKC9_9ACTN</name>
<keyword evidence="2" id="KW-1185">Reference proteome</keyword>
<comment type="caution">
    <text evidence="1">The sequence shown here is derived from an EMBL/GenBank/DDBJ whole genome shotgun (WGS) entry which is preliminary data.</text>
</comment>
<dbReference type="Proteomes" id="UP000621510">
    <property type="component" value="Unassembled WGS sequence"/>
</dbReference>
<evidence type="ECO:0000313" key="1">
    <source>
        <dbReference type="EMBL" id="MBL1112477.1"/>
    </source>
</evidence>
<reference evidence="1 2" key="1">
    <citation type="submission" date="2021-01" db="EMBL/GenBank/DDBJ databases">
        <title>WGS of actinomycetes isolated from Thailand.</title>
        <authorList>
            <person name="Thawai C."/>
        </authorList>
    </citation>
    <scope>NUCLEOTIDE SEQUENCE [LARGE SCALE GENOMIC DNA]</scope>
    <source>
        <strain evidence="1 2">CA3R110</strain>
    </source>
</reference>
<accession>A0ABS1PKC9</accession>
<sequence>MQHIHDLSPDLGRMVDLLVTDVVVVNSRSDGGGSANTLPGLVVMSPGGWEGEPLDFDHITRCISSPDWAGFVPAVTV</sequence>
<gene>
    <name evidence="1" type="ORF">JK364_08690</name>
</gene>
<evidence type="ECO:0000313" key="2">
    <source>
        <dbReference type="Proteomes" id="UP000621510"/>
    </source>
</evidence>
<dbReference type="EMBL" id="JAERRG010000002">
    <property type="protein sequence ID" value="MBL1112477.1"/>
    <property type="molecule type" value="Genomic_DNA"/>
</dbReference>
<protein>
    <submittedName>
        <fullName evidence="1">Uncharacterized protein</fullName>
    </submittedName>
</protein>
<organism evidence="1 2">
    <name type="scientific">Streptomyces endocoffeicus</name>
    <dbReference type="NCBI Taxonomy" id="2898945"/>
    <lineage>
        <taxon>Bacteria</taxon>
        <taxon>Bacillati</taxon>
        <taxon>Actinomycetota</taxon>
        <taxon>Actinomycetes</taxon>
        <taxon>Kitasatosporales</taxon>
        <taxon>Streptomycetaceae</taxon>
        <taxon>Streptomyces</taxon>
    </lineage>
</organism>
<dbReference type="RefSeq" id="WP_201849239.1">
    <property type="nucleotide sequence ID" value="NZ_JAERRG010000002.1"/>
</dbReference>
<proteinExistence type="predicted"/>